<evidence type="ECO:0000313" key="2">
    <source>
        <dbReference type="EMBL" id="KAK5605028.1"/>
    </source>
</evidence>
<sequence length="116" mass="12625">MTASGRTWGTRGGAQRHGAVTPGTQDSGGETAGTFGENVEFCGGAAKAQQAERWRGKWRREQELSSWNRRFLPGPFVVRPRWCGESEDQEKNPSSPRASLGGCQLSPTSSKGSRER</sequence>
<evidence type="ECO:0000256" key="1">
    <source>
        <dbReference type="SAM" id="MobiDB-lite"/>
    </source>
</evidence>
<protein>
    <submittedName>
        <fullName evidence="2">Uncharacterized protein</fullName>
    </submittedName>
</protein>
<proteinExistence type="predicted"/>
<reference evidence="2 3" key="1">
    <citation type="submission" date="2021-06" db="EMBL/GenBank/DDBJ databases">
        <authorList>
            <person name="Palmer J.M."/>
        </authorList>
    </citation>
    <scope>NUCLEOTIDE SEQUENCE [LARGE SCALE GENOMIC DNA]</scope>
    <source>
        <strain evidence="2 3">MEX-2019</strain>
        <tissue evidence="2">Muscle</tissue>
    </source>
</reference>
<keyword evidence="3" id="KW-1185">Reference proteome</keyword>
<dbReference type="EMBL" id="JAHHUM010002316">
    <property type="protein sequence ID" value="KAK5605028.1"/>
    <property type="molecule type" value="Genomic_DNA"/>
</dbReference>
<dbReference type="AlphaFoldDB" id="A0AAV9R7G1"/>
<name>A0AAV9R7G1_9TELE</name>
<accession>A0AAV9R7G1</accession>
<dbReference type="Proteomes" id="UP001311232">
    <property type="component" value="Unassembled WGS sequence"/>
</dbReference>
<comment type="caution">
    <text evidence="2">The sequence shown here is derived from an EMBL/GenBank/DDBJ whole genome shotgun (WGS) entry which is preliminary data.</text>
</comment>
<feature type="region of interest" description="Disordered" evidence="1">
    <location>
        <begin position="83"/>
        <end position="116"/>
    </location>
</feature>
<feature type="compositionally biased region" description="Polar residues" evidence="1">
    <location>
        <begin position="105"/>
        <end position="116"/>
    </location>
</feature>
<feature type="region of interest" description="Disordered" evidence="1">
    <location>
        <begin position="1"/>
        <end position="37"/>
    </location>
</feature>
<organism evidence="2 3">
    <name type="scientific">Crenichthys baileyi</name>
    <name type="common">White River springfish</name>
    <dbReference type="NCBI Taxonomy" id="28760"/>
    <lineage>
        <taxon>Eukaryota</taxon>
        <taxon>Metazoa</taxon>
        <taxon>Chordata</taxon>
        <taxon>Craniata</taxon>
        <taxon>Vertebrata</taxon>
        <taxon>Euteleostomi</taxon>
        <taxon>Actinopterygii</taxon>
        <taxon>Neopterygii</taxon>
        <taxon>Teleostei</taxon>
        <taxon>Neoteleostei</taxon>
        <taxon>Acanthomorphata</taxon>
        <taxon>Ovalentaria</taxon>
        <taxon>Atherinomorphae</taxon>
        <taxon>Cyprinodontiformes</taxon>
        <taxon>Goodeidae</taxon>
        <taxon>Crenichthys</taxon>
    </lineage>
</organism>
<evidence type="ECO:0000313" key="3">
    <source>
        <dbReference type="Proteomes" id="UP001311232"/>
    </source>
</evidence>
<gene>
    <name evidence="2" type="ORF">CRENBAI_002332</name>
</gene>